<dbReference type="InterPro" id="IPR036890">
    <property type="entry name" value="HATPase_C_sf"/>
</dbReference>
<dbReference type="EC" id="2.7.13.3" evidence="2"/>
<keyword evidence="4" id="KW-0808">Transferase</keyword>
<reference evidence="9 10" key="1">
    <citation type="journal article" date="2016" name="J. Microbiol.">
        <title>Dankookia rubra gen. nov., sp. nov., an alphaproteobacterium isolated from sediment of a shallow stream.</title>
        <authorList>
            <person name="Kim W.H."/>
            <person name="Kim D.H."/>
            <person name="Kang K."/>
            <person name="Ahn T.Y."/>
        </authorList>
    </citation>
    <scope>NUCLEOTIDE SEQUENCE [LARGE SCALE GENOMIC DNA]</scope>
    <source>
        <strain evidence="9 10">JCM30602</strain>
    </source>
</reference>
<dbReference type="Gene3D" id="3.30.565.10">
    <property type="entry name" value="Histidine kinase-like ATPase, C-terminal domain"/>
    <property type="match status" value="1"/>
</dbReference>
<protein>
    <recommendedName>
        <fullName evidence="2">histidine kinase</fullName>
        <ecNumber evidence="2">2.7.13.3</ecNumber>
    </recommendedName>
</protein>
<dbReference type="GO" id="GO:0004673">
    <property type="term" value="F:protein histidine kinase activity"/>
    <property type="evidence" value="ECO:0007669"/>
    <property type="project" value="UniProtKB-EC"/>
</dbReference>
<keyword evidence="10" id="KW-1185">Reference proteome</keyword>
<dbReference type="PANTHER" id="PTHR41523">
    <property type="entry name" value="TWO-COMPONENT SYSTEM SENSOR PROTEIN"/>
    <property type="match status" value="1"/>
</dbReference>
<evidence type="ECO:0000256" key="7">
    <source>
        <dbReference type="ARBA" id="ARBA00022840"/>
    </source>
</evidence>
<evidence type="ECO:0000256" key="4">
    <source>
        <dbReference type="ARBA" id="ARBA00022679"/>
    </source>
</evidence>
<organism evidence="9 10">
    <name type="scientific">Dankookia rubra</name>
    <dbReference type="NCBI Taxonomy" id="1442381"/>
    <lineage>
        <taxon>Bacteria</taxon>
        <taxon>Pseudomonadati</taxon>
        <taxon>Pseudomonadota</taxon>
        <taxon>Alphaproteobacteria</taxon>
        <taxon>Acetobacterales</taxon>
        <taxon>Roseomonadaceae</taxon>
        <taxon>Dankookia</taxon>
    </lineage>
</organism>
<keyword evidence="5" id="KW-0547">Nucleotide-binding</keyword>
<feature type="region of interest" description="Disordered" evidence="8">
    <location>
        <begin position="154"/>
        <end position="180"/>
    </location>
</feature>
<accession>A0A4V3A9H9</accession>
<dbReference type="AlphaFoldDB" id="A0A4V3A9H9"/>
<evidence type="ECO:0000256" key="6">
    <source>
        <dbReference type="ARBA" id="ARBA00022777"/>
    </source>
</evidence>
<keyword evidence="7" id="KW-0067">ATP-binding</keyword>
<evidence type="ECO:0000313" key="10">
    <source>
        <dbReference type="Proteomes" id="UP000295096"/>
    </source>
</evidence>
<dbReference type="GO" id="GO:0005524">
    <property type="term" value="F:ATP binding"/>
    <property type="evidence" value="ECO:0007669"/>
    <property type="project" value="UniProtKB-KW"/>
</dbReference>
<gene>
    <name evidence="9" type="ORF">E2C06_27980</name>
</gene>
<dbReference type="PANTHER" id="PTHR41523:SF7">
    <property type="entry name" value="HISTIDINE KINASE"/>
    <property type="match status" value="1"/>
</dbReference>
<keyword evidence="3" id="KW-0597">Phosphoprotein</keyword>
<evidence type="ECO:0000256" key="5">
    <source>
        <dbReference type="ARBA" id="ARBA00022741"/>
    </source>
</evidence>
<evidence type="ECO:0000256" key="1">
    <source>
        <dbReference type="ARBA" id="ARBA00000085"/>
    </source>
</evidence>
<comment type="caution">
    <text evidence="9">The sequence shown here is derived from an EMBL/GenBank/DDBJ whole genome shotgun (WGS) entry which is preliminary data.</text>
</comment>
<sequence length="180" mass="19243">MARAHTLPTQRRWAGADLHDLVRGDLRPVLPPGEAYRLRVEGPAVLLSAQAAQPLATALRELATNAARHGALFGPAGQVAVTWSGGREHVALHLTWCASGGSPARRRASASAGGSCAPPSRCSRAAGWHAIGPRPAWSARRRCRQRGCWRIRHGRPPAIRSRASPDQAGSPDRVTMLLTQ</sequence>
<evidence type="ECO:0000256" key="2">
    <source>
        <dbReference type="ARBA" id="ARBA00012438"/>
    </source>
</evidence>
<evidence type="ECO:0000256" key="3">
    <source>
        <dbReference type="ARBA" id="ARBA00022553"/>
    </source>
</evidence>
<keyword evidence="6" id="KW-0418">Kinase</keyword>
<proteinExistence type="predicted"/>
<dbReference type="EMBL" id="SMSJ01000071">
    <property type="protein sequence ID" value="TDH59325.1"/>
    <property type="molecule type" value="Genomic_DNA"/>
</dbReference>
<comment type="catalytic activity">
    <reaction evidence="1">
        <text>ATP + protein L-histidine = ADP + protein N-phospho-L-histidine.</text>
        <dbReference type="EC" id="2.7.13.3"/>
    </reaction>
</comment>
<name>A0A4V3A9H9_9PROT</name>
<evidence type="ECO:0000313" key="9">
    <source>
        <dbReference type="EMBL" id="TDH59325.1"/>
    </source>
</evidence>
<dbReference type="Proteomes" id="UP000295096">
    <property type="component" value="Unassembled WGS sequence"/>
</dbReference>
<dbReference type="OrthoDB" id="5287260at2"/>
<evidence type="ECO:0000256" key="8">
    <source>
        <dbReference type="SAM" id="MobiDB-lite"/>
    </source>
</evidence>